<dbReference type="InterPro" id="IPR002918">
    <property type="entry name" value="Lipase_EstA/Esterase_EstB"/>
</dbReference>
<reference evidence="1 2" key="1">
    <citation type="submission" date="2017-07" db="EMBL/GenBank/DDBJ databases">
        <title>Complete Genome Sequence of the cosmetic ferment Vitreoscilla filiformis (ATCC15551).</title>
        <authorList>
            <person name="Contreras S."/>
            <person name="Sagory-Zalkind P."/>
            <person name="Blanquart H."/>
            <person name="Iltis A."/>
            <person name="Morand S.C."/>
        </authorList>
    </citation>
    <scope>NUCLEOTIDE SEQUENCE [LARGE SCALE GENOMIC DNA]</scope>
    <source>
        <strain evidence="1 2">ATCC 15551</strain>
        <plasmid evidence="2">Plasmid pvf1</plasmid>
    </source>
</reference>
<accession>A0A221KJL6</accession>
<dbReference type="Pfam" id="PF01674">
    <property type="entry name" value="Lipase_2"/>
    <property type="match status" value="1"/>
</dbReference>
<dbReference type="KEGG" id="vff:VITFI_CDS3455"/>
<name>A0A221KJL6_VITFI</name>
<keyword evidence="1" id="KW-0614">Plasmid</keyword>
<evidence type="ECO:0000313" key="2">
    <source>
        <dbReference type="Proteomes" id="UP000199729"/>
    </source>
</evidence>
<gene>
    <name evidence="1" type="ORF">VITFI_CDS3455</name>
</gene>
<dbReference type="AlphaFoldDB" id="A0A221KJL6"/>
<organism evidence="1 2">
    <name type="scientific">Vitreoscilla filiformis</name>
    <dbReference type="NCBI Taxonomy" id="63"/>
    <lineage>
        <taxon>Bacteria</taxon>
        <taxon>Pseudomonadati</taxon>
        <taxon>Pseudomonadota</taxon>
        <taxon>Betaproteobacteria</taxon>
        <taxon>Neisseriales</taxon>
        <taxon>Neisseriaceae</taxon>
        <taxon>Vitreoscilla</taxon>
    </lineage>
</organism>
<dbReference type="SUPFAM" id="SSF53474">
    <property type="entry name" value="alpha/beta-Hydrolases"/>
    <property type="match status" value="1"/>
</dbReference>
<protein>
    <recommendedName>
        <fullName evidence="3">Alpha/beta hydrolase</fullName>
    </recommendedName>
</protein>
<evidence type="ECO:0008006" key="3">
    <source>
        <dbReference type="Google" id="ProtNLM"/>
    </source>
</evidence>
<evidence type="ECO:0000313" key="1">
    <source>
        <dbReference type="EMBL" id="ASM79232.1"/>
    </source>
</evidence>
<dbReference type="GO" id="GO:0016787">
    <property type="term" value="F:hydrolase activity"/>
    <property type="evidence" value="ECO:0007669"/>
    <property type="project" value="InterPro"/>
</dbReference>
<dbReference type="InterPro" id="IPR029058">
    <property type="entry name" value="AB_hydrolase_fold"/>
</dbReference>
<geneLocation type="plasmid" evidence="2">
    <name>pvf1</name>
</geneLocation>
<proteinExistence type="predicted"/>
<dbReference type="Proteomes" id="UP000199729">
    <property type="component" value="Plasmid pVF1"/>
</dbReference>
<dbReference type="Gene3D" id="3.40.50.1820">
    <property type="entry name" value="alpha/beta hydrolase"/>
    <property type="match status" value="1"/>
</dbReference>
<sequence>MAWSGLACAATAAPAALHGVATLPTPPVLYVLHGAVQRFSGIVFAPESEVADVGAQLDTPSSVAQLSGDGQSWDLAIDARTLPAHSTLTLPMSVTRPSHQWAQTLNVRVKVLPAQVRRLVVPAQGAKVSIGRVVVRFPAAAAARAVVIRHGFLPQRTLGKSAQITVVEAADGADVRHRIEPQAERPAVAAATTDQAAASLTDALNATLPYATDAAQLGHVWMDYWANFIRDGQRRLPVNDPGGATPVSSPSARLNGLVPPNTWAPSAWQGVTPVLFVHGYQMHLPADAPYFGGGLDTFGYFPDLVRRYVGAKGQRFAPFEFMWNTDAQFTVAAADLVRAITLIYEATGQPVTVVAHSFGGVLTRAAVQGLADGGLAGLSGKVNRVLSLGSPLSGIADVAGLKHGVKLPAGQDSLLFEACDQISCHAAGEPVAFPKSERVRLGLALQPGQDVANISLQRAQLPALRWVQGIGNVQYQKLLGDAWYFGSGDNLISHRGQRFFPELGVSSLNTWVSWGTQGFKYKEQMLGWKGGMRAVRPDQVVNAAALVAADPWGREYAHSPILITGDVAAAEAWVPHDEGGCALPATCKHASWRLWVELQTAAP</sequence>
<dbReference type="GO" id="GO:0016042">
    <property type="term" value="P:lipid catabolic process"/>
    <property type="evidence" value="ECO:0007669"/>
    <property type="project" value="InterPro"/>
</dbReference>
<keyword evidence="2" id="KW-1185">Reference proteome</keyword>
<dbReference type="EMBL" id="CP022424">
    <property type="protein sequence ID" value="ASM79232.1"/>
    <property type="molecule type" value="Genomic_DNA"/>
</dbReference>